<evidence type="ECO:0000259" key="1">
    <source>
        <dbReference type="Pfam" id="PF00557"/>
    </source>
</evidence>
<dbReference type="Pfam" id="PF00557">
    <property type="entry name" value="Peptidase_M24"/>
    <property type="match status" value="1"/>
</dbReference>
<dbReference type="InterPro" id="IPR029149">
    <property type="entry name" value="Creatin/AminoP/Spt16_N"/>
</dbReference>
<accession>L9X461</accession>
<organism evidence="3 4">
    <name type="scientific">Natronococcus amylolyticus DSM 10524</name>
    <dbReference type="NCBI Taxonomy" id="1227497"/>
    <lineage>
        <taxon>Archaea</taxon>
        <taxon>Methanobacteriati</taxon>
        <taxon>Methanobacteriota</taxon>
        <taxon>Stenosarchaea group</taxon>
        <taxon>Halobacteria</taxon>
        <taxon>Halobacteriales</taxon>
        <taxon>Natrialbaceae</taxon>
        <taxon>Natronococcus</taxon>
    </lineage>
</organism>
<dbReference type="AlphaFoldDB" id="L9X461"/>
<dbReference type="RefSeq" id="WP_005557071.1">
    <property type="nucleotide sequence ID" value="NZ_AOIB01000027.1"/>
</dbReference>
<dbReference type="SUPFAM" id="SSF53092">
    <property type="entry name" value="Creatinase/prolidase N-terminal domain"/>
    <property type="match status" value="1"/>
</dbReference>
<dbReference type="PANTHER" id="PTHR46112">
    <property type="entry name" value="AMINOPEPTIDASE"/>
    <property type="match status" value="1"/>
</dbReference>
<dbReference type="Gene3D" id="3.40.350.10">
    <property type="entry name" value="Creatinase/prolidase N-terminal domain"/>
    <property type="match status" value="1"/>
</dbReference>
<evidence type="ECO:0000313" key="3">
    <source>
        <dbReference type="EMBL" id="ELY56544.1"/>
    </source>
</evidence>
<feature type="domain" description="Creatinase N-terminal" evidence="2">
    <location>
        <begin position="17"/>
        <end position="146"/>
    </location>
</feature>
<dbReference type="eggNOG" id="arCOG01000">
    <property type="taxonomic scope" value="Archaea"/>
</dbReference>
<dbReference type="OrthoDB" id="1346at2157"/>
<dbReference type="EMBL" id="AOIB01000027">
    <property type="protein sequence ID" value="ELY56544.1"/>
    <property type="molecule type" value="Genomic_DNA"/>
</dbReference>
<dbReference type="Pfam" id="PF01321">
    <property type="entry name" value="Creatinase_N"/>
    <property type="match status" value="1"/>
</dbReference>
<dbReference type="InterPro" id="IPR036005">
    <property type="entry name" value="Creatinase/aminopeptidase-like"/>
</dbReference>
<keyword evidence="4" id="KW-1185">Reference proteome</keyword>
<gene>
    <name evidence="3" type="ORF">C491_13432</name>
</gene>
<dbReference type="InterPro" id="IPR050659">
    <property type="entry name" value="Peptidase_M24B"/>
</dbReference>
<sequence length="387" mass="42838">MHDFSPEPEDQFVDDERLEKIRDYLSESDLDGLIGFSPANSYYLTGCYAGMYSRPVLGVVTPSESAFVGPRLEERKARRTAWTDRVLTYEDSDNPFEILAAAIPDSAETLGYDAAKAQPSWVESLSAQSNADFVDATDHFYSLRIVKTDWELDKIRRAQDLATAGCEAMFESVRSGKPEIEVVAEVQQAYYDTYLDKHSEFDIGTANELGQYGFASILSGPHGLEPHSLSSSRMIEGGDSVVGIALPSVQGYICEEERTFLVGDVDDEIEEGMEMLVDVREQVIDRVEPGKDVGEIDQWAYEQIKSRGFGDYVQHRTGHGEGITIHEQPALNAQKTGELEPGMVISIEPGLYFHEKGNALRHSDTLIITESGAESVTETNAGVLRVD</sequence>
<dbReference type="InterPro" id="IPR000994">
    <property type="entry name" value="Pept_M24"/>
</dbReference>
<dbReference type="Proteomes" id="UP000011688">
    <property type="component" value="Unassembled WGS sequence"/>
</dbReference>
<comment type="caution">
    <text evidence="3">The sequence shown here is derived from an EMBL/GenBank/DDBJ whole genome shotgun (WGS) entry which is preliminary data.</text>
</comment>
<dbReference type="PANTHER" id="PTHR46112:SF2">
    <property type="entry name" value="XAA-PRO AMINOPEPTIDASE P-RELATED"/>
    <property type="match status" value="1"/>
</dbReference>
<dbReference type="Gene3D" id="3.90.230.10">
    <property type="entry name" value="Creatinase/methionine aminopeptidase superfamily"/>
    <property type="match status" value="1"/>
</dbReference>
<feature type="domain" description="Peptidase M24" evidence="1">
    <location>
        <begin position="154"/>
        <end position="370"/>
    </location>
</feature>
<name>L9X461_9EURY</name>
<dbReference type="SUPFAM" id="SSF55920">
    <property type="entry name" value="Creatinase/aminopeptidase"/>
    <property type="match status" value="1"/>
</dbReference>
<reference evidence="3 4" key="1">
    <citation type="journal article" date="2014" name="PLoS Genet.">
        <title>Phylogenetically driven sequencing of extremely halophilic archaea reveals strategies for static and dynamic osmo-response.</title>
        <authorList>
            <person name="Becker E.A."/>
            <person name="Seitzer P.M."/>
            <person name="Tritt A."/>
            <person name="Larsen D."/>
            <person name="Krusor M."/>
            <person name="Yao A.I."/>
            <person name="Wu D."/>
            <person name="Madern D."/>
            <person name="Eisen J.A."/>
            <person name="Darling A.E."/>
            <person name="Facciotti M.T."/>
        </authorList>
    </citation>
    <scope>NUCLEOTIDE SEQUENCE [LARGE SCALE GENOMIC DNA]</scope>
    <source>
        <strain evidence="3 4">DSM 10524</strain>
    </source>
</reference>
<evidence type="ECO:0000259" key="2">
    <source>
        <dbReference type="Pfam" id="PF01321"/>
    </source>
</evidence>
<dbReference type="STRING" id="1227497.C491_13432"/>
<dbReference type="InterPro" id="IPR000587">
    <property type="entry name" value="Creatinase_N"/>
</dbReference>
<proteinExistence type="predicted"/>
<evidence type="ECO:0000313" key="4">
    <source>
        <dbReference type="Proteomes" id="UP000011688"/>
    </source>
</evidence>
<protein>
    <submittedName>
        <fullName evidence="3">Peptidase M24</fullName>
    </submittedName>
</protein>